<dbReference type="OrthoDB" id="869451at2"/>
<gene>
    <name evidence="2" type="ORF">H131_21362</name>
</gene>
<feature type="domain" description="Schlafen AlbA-2" evidence="1">
    <location>
        <begin position="14"/>
        <end position="144"/>
    </location>
</feature>
<organism evidence="2 3">
    <name type="scientific">Lysinibacillus sphaericus OT4b.31</name>
    <dbReference type="NCBI Taxonomy" id="1285586"/>
    <lineage>
        <taxon>Bacteria</taxon>
        <taxon>Bacillati</taxon>
        <taxon>Bacillota</taxon>
        <taxon>Bacilli</taxon>
        <taxon>Bacillales</taxon>
        <taxon>Bacillaceae</taxon>
        <taxon>Lysinibacillus</taxon>
    </lineage>
</organism>
<dbReference type="HOGENOM" id="CLU_039491_1_0_9"/>
<dbReference type="PATRIC" id="fig|1285586.5.peg.4452"/>
<protein>
    <recommendedName>
        <fullName evidence="1">Schlafen AlbA-2 domain-containing protein</fullName>
    </recommendedName>
</protein>
<proteinExistence type="predicted"/>
<evidence type="ECO:0000313" key="2">
    <source>
        <dbReference type="EMBL" id="EON70475.1"/>
    </source>
</evidence>
<reference evidence="2 3" key="1">
    <citation type="submission" date="2013-04" db="EMBL/GenBank/DDBJ databases">
        <title>Draft genome of the heavy metal tolerant bacterium Lysinibacillus sphaericus strain OT4b.31.</title>
        <authorList>
            <person name="Pena-Montenegro T.D."/>
            <person name="Dussan J."/>
        </authorList>
    </citation>
    <scope>NUCLEOTIDE SEQUENCE [LARGE SCALE GENOMIC DNA]</scope>
    <source>
        <strain evidence="2 3">OT4b.31</strain>
    </source>
</reference>
<dbReference type="EMBL" id="AQPX01000034">
    <property type="protein sequence ID" value="EON70475.1"/>
    <property type="molecule type" value="Genomic_DNA"/>
</dbReference>
<name>R7Z8H9_LYSSH</name>
<dbReference type="RefSeq" id="WP_010861171.1">
    <property type="nucleotide sequence ID" value="NZ_KB933409.1"/>
</dbReference>
<evidence type="ECO:0000313" key="3">
    <source>
        <dbReference type="Proteomes" id="UP000013911"/>
    </source>
</evidence>
<dbReference type="Proteomes" id="UP000013911">
    <property type="component" value="Unassembled WGS sequence"/>
</dbReference>
<sequence>MNQLIQELISLRQEGSYWDFKKEWYANEKKSDLLHDIICMANNLENKDAYIIIGIDEENKYQASSVSDDMNRKNTQMLVDFLRDKKFSGGIRPIVYVETISVNDGEIDVIVVKNTFNTPYYLSEKYQGVFANNIYTRVMDTNTPKEKSADIHHVEYLWKKRFRLISTPLERARYYLEKSDEWIHSTSGISSKKYYKYFPEFTIEHTQVDDLNGYEYYLFNQTDTRARWYEIKLYYHQTLLFSTDGASLDGGRYFTSTPFTDGISLTSRRDWDISFKYFIKDTLEYTIHKFYFNPDGDEASSSHRRFMECMLVFDSKDEKEAFKRYVLSVWNDNHKYSQDIWTPYIPEIKGYITDAFKEQYRDVQILKNIFEEFKAL</sequence>
<comment type="caution">
    <text evidence="2">The sequence shown here is derived from an EMBL/GenBank/DDBJ whole genome shotgun (WGS) entry which is preliminary data.</text>
</comment>
<dbReference type="Pfam" id="PF04326">
    <property type="entry name" value="SLFN_AlbA_2"/>
    <property type="match status" value="1"/>
</dbReference>
<dbReference type="AlphaFoldDB" id="R7Z8H9"/>
<evidence type="ECO:0000259" key="1">
    <source>
        <dbReference type="Pfam" id="PF04326"/>
    </source>
</evidence>
<dbReference type="InterPro" id="IPR007421">
    <property type="entry name" value="Schlafen_AlbA_2_dom"/>
</dbReference>
<dbReference type="eggNOG" id="COG2865">
    <property type="taxonomic scope" value="Bacteria"/>
</dbReference>
<dbReference type="Gene3D" id="3.30.950.30">
    <property type="entry name" value="Schlafen, AAA domain"/>
    <property type="match status" value="1"/>
</dbReference>
<dbReference type="InterPro" id="IPR038461">
    <property type="entry name" value="Schlafen_AlbA_2_dom_sf"/>
</dbReference>
<accession>R7Z8H9</accession>